<dbReference type="Pfam" id="PF13231">
    <property type="entry name" value="PMT_2"/>
    <property type="match status" value="1"/>
</dbReference>
<evidence type="ECO:0000256" key="3">
    <source>
        <dbReference type="ARBA" id="ARBA00022676"/>
    </source>
</evidence>
<keyword evidence="5 8" id="KW-0812">Transmembrane</keyword>
<sequence>MSRPRYSPAVGVVVAAQAAVLLAMSPFYGPHRDELYFVSAGQRLAWGYPDQPALTPFLARIATEIAPYNLVVLRLWSLLAMVGLVLLAAEFARLLGGGRTPQVLTAGLVAVGVVTMTFGHWHSTATFDALAWTAILVLVARALVAQGWRHRALFWLAAGIVAGIGLENKHSVAFLLGAILIGIALVPATRRNLTTPWPWLAGLTALALWTPNLLWQLEHDWPVLDLSADIREEYGGAAGRVGYVAQALILLSPVITPVWIIGLVALLRRREWAPFRPVAVAFLLVAGFFLIAGGKGYYLAGLFPPLVAAGSVVIAERLRPRTVGLLGAGLALLTIPAWPINLPVLPAQTYAGSFYTAAGEDQLETIGWPQYAAQVRAVVDELTPAQQRTAVVFTTNYGEAGALEWYGVGAPVHSGHNGWRFWEQPPKGASPIVVVGFDDPDRFFDGCEQVGSLYNREGADNEENGAPIDLCDTPKQPWSQLWHYSA</sequence>
<feature type="transmembrane region" description="Helical" evidence="8">
    <location>
        <begin position="9"/>
        <end position="28"/>
    </location>
</feature>
<dbReference type="RefSeq" id="WP_183548515.1">
    <property type="nucleotide sequence ID" value="NZ_BMQT01000010.1"/>
</dbReference>
<gene>
    <name evidence="10" type="ORF">FHS12_003934</name>
</gene>
<keyword evidence="7 8" id="KW-0472">Membrane</keyword>
<comment type="subcellular location">
    <subcellularLocation>
        <location evidence="1">Cell membrane</location>
        <topology evidence="1">Multi-pass membrane protein</topology>
    </subcellularLocation>
</comment>
<evidence type="ECO:0000313" key="10">
    <source>
        <dbReference type="EMBL" id="MBB3090972.1"/>
    </source>
</evidence>
<dbReference type="GO" id="GO:0005886">
    <property type="term" value="C:plasma membrane"/>
    <property type="evidence" value="ECO:0007669"/>
    <property type="project" value="UniProtKB-SubCell"/>
</dbReference>
<feature type="domain" description="Glycosyltransferase RgtA/B/C/D-like" evidence="9">
    <location>
        <begin position="50"/>
        <end position="215"/>
    </location>
</feature>
<feature type="transmembrane region" description="Helical" evidence="8">
    <location>
        <begin position="196"/>
        <end position="215"/>
    </location>
</feature>
<proteinExistence type="predicted"/>
<keyword evidence="4 10" id="KW-0808">Transferase</keyword>
<name>A0A7W5FAB6_9ACTN</name>
<feature type="transmembrane region" description="Helical" evidence="8">
    <location>
        <begin position="103"/>
        <end position="121"/>
    </location>
</feature>
<organism evidence="10 11">
    <name type="scientific">Nocardioides albus</name>
    <dbReference type="NCBI Taxonomy" id="1841"/>
    <lineage>
        <taxon>Bacteria</taxon>
        <taxon>Bacillati</taxon>
        <taxon>Actinomycetota</taxon>
        <taxon>Actinomycetes</taxon>
        <taxon>Propionibacteriales</taxon>
        <taxon>Nocardioidaceae</taxon>
        <taxon>Nocardioides</taxon>
    </lineage>
</organism>
<evidence type="ECO:0000256" key="7">
    <source>
        <dbReference type="ARBA" id="ARBA00023136"/>
    </source>
</evidence>
<dbReference type="PANTHER" id="PTHR33908">
    <property type="entry name" value="MANNOSYLTRANSFERASE YKCB-RELATED"/>
    <property type="match status" value="1"/>
</dbReference>
<keyword evidence="6 8" id="KW-1133">Transmembrane helix</keyword>
<feature type="transmembrane region" description="Helical" evidence="8">
    <location>
        <begin position="172"/>
        <end position="189"/>
    </location>
</feature>
<dbReference type="InterPro" id="IPR038731">
    <property type="entry name" value="RgtA/B/C-like"/>
</dbReference>
<evidence type="ECO:0000313" key="11">
    <source>
        <dbReference type="Proteomes" id="UP000577707"/>
    </source>
</evidence>
<dbReference type="Proteomes" id="UP000577707">
    <property type="component" value="Unassembled WGS sequence"/>
</dbReference>
<reference evidence="10 11" key="1">
    <citation type="submission" date="2020-08" db="EMBL/GenBank/DDBJ databases">
        <title>Genomic Encyclopedia of Type Strains, Phase III (KMG-III): the genomes of soil and plant-associated and newly described type strains.</title>
        <authorList>
            <person name="Whitman W."/>
        </authorList>
    </citation>
    <scope>NUCLEOTIDE SEQUENCE [LARGE SCALE GENOMIC DNA]</scope>
    <source>
        <strain evidence="10 11">CECT 3302</strain>
    </source>
</reference>
<keyword evidence="11" id="KW-1185">Reference proteome</keyword>
<accession>A0A7W5FAB6</accession>
<comment type="caution">
    <text evidence="10">The sequence shown here is derived from an EMBL/GenBank/DDBJ whole genome shotgun (WGS) entry which is preliminary data.</text>
</comment>
<feature type="transmembrane region" description="Helical" evidence="8">
    <location>
        <begin position="274"/>
        <end position="291"/>
    </location>
</feature>
<feature type="transmembrane region" description="Helical" evidence="8">
    <location>
        <begin position="297"/>
        <end position="315"/>
    </location>
</feature>
<keyword evidence="3" id="KW-0328">Glycosyltransferase</keyword>
<evidence type="ECO:0000256" key="4">
    <source>
        <dbReference type="ARBA" id="ARBA00022679"/>
    </source>
</evidence>
<feature type="transmembrane region" description="Helical" evidence="8">
    <location>
        <begin position="151"/>
        <end position="166"/>
    </location>
</feature>
<keyword evidence="2" id="KW-1003">Cell membrane</keyword>
<protein>
    <submittedName>
        <fullName evidence="10">4-amino-4-deoxy-L-arabinose transferase-like glycosyltransferase</fullName>
    </submittedName>
</protein>
<evidence type="ECO:0000256" key="1">
    <source>
        <dbReference type="ARBA" id="ARBA00004651"/>
    </source>
</evidence>
<dbReference type="InterPro" id="IPR050297">
    <property type="entry name" value="LipidA_mod_glycosyltrf_83"/>
</dbReference>
<dbReference type="PANTHER" id="PTHR33908:SF11">
    <property type="entry name" value="MEMBRANE PROTEIN"/>
    <property type="match status" value="1"/>
</dbReference>
<feature type="transmembrane region" description="Helical" evidence="8">
    <location>
        <begin position="322"/>
        <end position="340"/>
    </location>
</feature>
<feature type="transmembrane region" description="Helical" evidence="8">
    <location>
        <begin position="243"/>
        <end position="267"/>
    </location>
</feature>
<dbReference type="AlphaFoldDB" id="A0A7W5FAB6"/>
<feature type="transmembrane region" description="Helical" evidence="8">
    <location>
        <begin position="75"/>
        <end position="96"/>
    </location>
</feature>
<evidence type="ECO:0000256" key="2">
    <source>
        <dbReference type="ARBA" id="ARBA00022475"/>
    </source>
</evidence>
<dbReference type="GO" id="GO:0009103">
    <property type="term" value="P:lipopolysaccharide biosynthetic process"/>
    <property type="evidence" value="ECO:0007669"/>
    <property type="project" value="UniProtKB-ARBA"/>
</dbReference>
<evidence type="ECO:0000259" key="9">
    <source>
        <dbReference type="Pfam" id="PF13231"/>
    </source>
</evidence>
<evidence type="ECO:0000256" key="5">
    <source>
        <dbReference type="ARBA" id="ARBA00022692"/>
    </source>
</evidence>
<evidence type="ECO:0000256" key="6">
    <source>
        <dbReference type="ARBA" id="ARBA00022989"/>
    </source>
</evidence>
<evidence type="ECO:0000256" key="8">
    <source>
        <dbReference type="SAM" id="Phobius"/>
    </source>
</evidence>
<feature type="transmembrane region" description="Helical" evidence="8">
    <location>
        <begin position="127"/>
        <end position="144"/>
    </location>
</feature>
<dbReference type="EMBL" id="JACHXG010000008">
    <property type="protein sequence ID" value="MBB3090972.1"/>
    <property type="molecule type" value="Genomic_DNA"/>
</dbReference>
<dbReference type="GO" id="GO:0016763">
    <property type="term" value="F:pentosyltransferase activity"/>
    <property type="evidence" value="ECO:0007669"/>
    <property type="project" value="TreeGrafter"/>
</dbReference>